<evidence type="ECO:0000313" key="2">
    <source>
        <dbReference type="EMBL" id="KAK7345365.1"/>
    </source>
</evidence>
<reference evidence="2 3" key="1">
    <citation type="submission" date="2024-01" db="EMBL/GenBank/DDBJ databases">
        <title>The genomes of 5 underutilized Papilionoideae crops provide insights into root nodulation and disease resistanc.</title>
        <authorList>
            <person name="Jiang F."/>
        </authorList>
    </citation>
    <scope>NUCLEOTIDE SEQUENCE [LARGE SCALE GENOMIC DNA]</scope>
    <source>
        <strain evidence="2">LVBAO_FW01</strain>
        <tissue evidence="2">Leaves</tissue>
    </source>
</reference>
<comment type="caution">
    <text evidence="2">The sequence shown here is derived from an EMBL/GenBank/DDBJ whole genome shotgun (WGS) entry which is preliminary data.</text>
</comment>
<organism evidence="2 3">
    <name type="scientific">Canavalia gladiata</name>
    <name type="common">Sword bean</name>
    <name type="synonym">Dolichos gladiatus</name>
    <dbReference type="NCBI Taxonomy" id="3824"/>
    <lineage>
        <taxon>Eukaryota</taxon>
        <taxon>Viridiplantae</taxon>
        <taxon>Streptophyta</taxon>
        <taxon>Embryophyta</taxon>
        <taxon>Tracheophyta</taxon>
        <taxon>Spermatophyta</taxon>
        <taxon>Magnoliopsida</taxon>
        <taxon>eudicotyledons</taxon>
        <taxon>Gunneridae</taxon>
        <taxon>Pentapetalae</taxon>
        <taxon>rosids</taxon>
        <taxon>fabids</taxon>
        <taxon>Fabales</taxon>
        <taxon>Fabaceae</taxon>
        <taxon>Papilionoideae</taxon>
        <taxon>50 kb inversion clade</taxon>
        <taxon>NPAAA clade</taxon>
        <taxon>indigoferoid/millettioid clade</taxon>
        <taxon>Phaseoleae</taxon>
        <taxon>Canavalia</taxon>
    </lineage>
</organism>
<evidence type="ECO:0000256" key="1">
    <source>
        <dbReference type="SAM" id="MobiDB-lite"/>
    </source>
</evidence>
<gene>
    <name evidence="2" type="ORF">VNO77_15968</name>
</gene>
<accession>A0AAN9QPI1</accession>
<keyword evidence="3" id="KW-1185">Reference proteome</keyword>
<sequence length="295" mass="33638">MFETLPVDRSFSRSTKDPCGREENSDSRKKSWKFSKKSMNSSRKKNKCSWKDFAFVALRFLFGANEIFCTCLVGLHYEPIVIHFKNHWTPKASNVNSIQSPYVNQKLIALRMPEKVLLQAYERYGKALRSMNHYVKVDKDSTYGGASNFQDSYVVAFTCKLKKVKGVLHYCGGRRLSTFSNQNSLVMTMCLPLYIVARHGGLDVVTLLISECYDGEDYTPFTSTAKEGHAGSNLNHVPKSAQQALLLIQKQALLLVQKQANRFSNGAMLQINQAMVIRSKRAYPQRLFHWTWPSP</sequence>
<proteinExistence type="predicted"/>
<feature type="region of interest" description="Disordered" evidence="1">
    <location>
        <begin position="1"/>
        <end position="38"/>
    </location>
</feature>
<feature type="compositionally biased region" description="Basic and acidic residues" evidence="1">
    <location>
        <begin position="10"/>
        <end position="29"/>
    </location>
</feature>
<name>A0AAN9QPI1_CANGL</name>
<dbReference type="AlphaFoldDB" id="A0AAN9QPI1"/>
<dbReference type="Proteomes" id="UP001367508">
    <property type="component" value="Unassembled WGS sequence"/>
</dbReference>
<protein>
    <submittedName>
        <fullName evidence="2">Uncharacterized protein</fullName>
    </submittedName>
</protein>
<evidence type="ECO:0000313" key="3">
    <source>
        <dbReference type="Proteomes" id="UP001367508"/>
    </source>
</evidence>
<dbReference type="EMBL" id="JAYMYQ010000003">
    <property type="protein sequence ID" value="KAK7345365.1"/>
    <property type="molecule type" value="Genomic_DNA"/>
</dbReference>